<dbReference type="GO" id="GO:0080120">
    <property type="term" value="P:CAAX-box protein maturation"/>
    <property type="evidence" value="ECO:0007669"/>
    <property type="project" value="UniProtKB-ARBA"/>
</dbReference>
<feature type="transmembrane region" description="Helical" evidence="1">
    <location>
        <begin position="268"/>
        <end position="288"/>
    </location>
</feature>
<feature type="transmembrane region" description="Helical" evidence="1">
    <location>
        <begin position="431"/>
        <end position="450"/>
    </location>
</feature>
<proteinExistence type="predicted"/>
<feature type="transmembrane region" description="Helical" evidence="1">
    <location>
        <begin position="104"/>
        <end position="122"/>
    </location>
</feature>
<feature type="transmembrane region" description="Helical" evidence="1">
    <location>
        <begin position="6"/>
        <end position="25"/>
    </location>
</feature>
<dbReference type="AlphaFoldDB" id="A0A5D4MHV0"/>
<dbReference type="GO" id="GO:0008237">
    <property type="term" value="F:metallopeptidase activity"/>
    <property type="evidence" value="ECO:0007669"/>
    <property type="project" value="UniProtKB-KW"/>
</dbReference>
<feature type="domain" description="CAAX prenyl protease 2/Lysostaphin resistance protein A-like" evidence="2">
    <location>
        <begin position="390"/>
        <end position="498"/>
    </location>
</feature>
<dbReference type="GO" id="GO:0004175">
    <property type="term" value="F:endopeptidase activity"/>
    <property type="evidence" value="ECO:0007669"/>
    <property type="project" value="UniProtKB-ARBA"/>
</dbReference>
<keyword evidence="3" id="KW-0378">Hydrolase</keyword>
<feature type="transmembrane region" description="Helical" evidence="1">
    <location>
        <begin position="462"/>
        <end position="486"/>
    </location>
</feature>
<feature type="transmembrane region" description="Helical" evidence="1">
    <location>
        <begin position="395"/>
        <end position="419"/>
    </location>
</feature>
<gene>
    <name evidence="3" type="ORF">FZC84_00310</name>
</gene>
<feature type="transmembrane region" description="Helical" evidence="1">
    <location>
        <begin position="354"/>
        <end position="375"/>
    </location>
</feature>
<organism evidence="3 4">
    <name type="scientific">Rossellomorea vietnamensis</name>
    <dbReference type="NCBI Taxonomy" id="218284"/>
    <lineage>
        <taxon>Bacteria</taxon>
        <taxon>Bacillati</taxon>
        <taxon>Bacillota</taxon>
        <taxon>Bacilli</taxon>
        <taxon>Bacillales</taxon>
        <taxon>Bacillaceae</taxon>
        <taxon>Rossellomorea</taxon>
    </lineage>
</organism>
<dbReference type="Proteomes" id="UP000325182">
    <property type="component" value="Unassembled WGS sequence"/>
</dbReference>
<keyword evidence="1" id="KW-1133">Transmembrane helix</keyword>
<dbReference type="GO" id="GO:0006508">
    <property type="term" value="P:proteolysis"/>
    <property type="evidence" value="ECO:0007669"/>
    <property type="project" value="UniProtKB-KW"/>
</dbReference>
<dbReference type="EMBL" id="VTEG01000001">
    <property type="protein sequence ID" value="TYS01148.1"/>
    <property type="molecule type" value="Genomic_DNA"/>
</dbReference>
<evidence type="ECO:0000256" key="1">
    <source>
        <dbReference type="SAM" id="Phobius"/>
    </source>
</evidence>
<evidence type="ECO:0000259" key="2">
    <source>
        <dbReference type="Pfam" id="PF02517"/>
    </source>
</evidence>
<feature type="transmembrane region" description="Helical" evidence="1">
    <location>
        <begin position="308"/>
        <end position="327"/>
    </location>
</feature>
<accession>A0A5D4MHV0</accession>
<comment type="caution">
    <text evidence="3">The sequence shown here is derived from an EMBL/GenBank/DDBJ whole genome shotgun (WGS) entry which is preliminary data.</text>
</comment>
<dbReference type="RefSeq" id="WP_148952526.1">
    <property type="nucleotide sequence ID" value="NZ_VTEG01000001.1"/>
</dbReference>
<reference evidence="3 4" key="1">
    <citation type="submission" date="2019-08" db="EMBL/GenBank/DDBJ databases">
        <title>Bacillus genomes from the desert of Cuatro Cienegas, Coahuila.</title>
        <authorList>
            <person name="Olmedo-Alvarez G."/>
        </authorList>
    </citation>
    <scope>NUCLEOTIDE SEQUENCE [LARGE SCALE GENOMIC DNA]</scope>
    <source>
        <strain evidence="3 4">CH128b_4D</strain>
    </source>
</reference>
<keyword evidence="3" id="KW-0482">Metalloprotease</keyword>
<evidence type="ECO:0000313" key="4">
    <source>
        <dbReference type="Proteomes" id="UP000325182"/>
    </source>
</evidence>
<sequence length="515" mass="58517">MDTELIISIVLLITLAEIFAVILFVKHRRGDIEGNPFITLIKKEWLLLYYAFFRWKPKEKDSPGVQTFYYHKGSLYFWLFLALLHEQVIEGIVFHIYLKEVDPLRANILLFLHVYSILYILGDYNLVRNSPIEIIKNKVKMKIGARRELTFHVKDVEVIQPAKVQYHKSGGMVHEKNVFHAGALPRVLTRIFGVTDELKYEILFKKPLYARGYFGQKKEVTKALIYMDQADALIEAIKTRMDSYNDTDDEAAYVEVQERKPSLINWKVYFILLILNVLGASAIAPYAMARENYHEIMGLSELAFTMYYVVQVFLEAGILLFIALWLARRTGVKIPIIESISGKGKMVKNLHKKVVVSALYGVLAGAAIIIFSLMVSKRLGVDNSSLNEPSWWLGVIGSFGAAVNEESIFRLFLITFLIWMFMKLKKGRSTFTNWTAIILASLVFGLMHYSVASSAYEMTLGIFVSMLVINGLGGIVFGALFVYIGLEFAIIAHFTADITLHVIGPFIAEVFSLGK</sequence>
<keyword evidence="3" id="KW-0645">Protease</keyword>
<dbReference type="InterPro" id="IPR003675">
    <property type="entry name" value="Rce1/LyrA-like_dom"/>
</dbReference>
<dbReference type="Pfam" id="PF02517">
    <property type="entry name" value="Rce1-like"/>
    <property type="match status" value="1"/>
</dbReference>
<keyword evidence="1" id="KW-0472">Membrane</keyword>
<name>A0A5D4MHV0_9BACI</name>
<evidence type="ECO:0000313" key="3">
    <source>
        <dbReference type="EMBL" id="TYS01148.1"/>
    </source>
</evidence>
<protein>
    <submittedName>
        <fullName evidence="3">CPBP family intramembrane metalloprotease</fullName>
    </submittedName>
</protein>
<feature type="transmembrane region" description="Helical" evidence="1">
    <location>
        <begin position="75"/>
        <end position="98"/>
    </location>
</feature>
<keyword evidence="1" id="KW-0812">Transmembrane</keyword>